<reference evidence="1" key="1">
    <citation type="journal article" date="2015" name="Nature">
        <title>Complex archaea that bridge the gap between prokaryotes and eukaryotes.</title>
        <authorList>
            <person name="Spang A."/>
            <person name="Saw J.H."/>
            <person name="Jorgensen S.L."/>
            <person name="Zaremba-Niedzwiedzka K."/>
            <person name="Martijn J."/>
            <person name="Lind A.E."/>
            <person name="van Eijk R."/>
            <person name="Schleper C."/>
            <person name="Guy L."/>
            <person name="Ettema T.J."/>
        </authorList>
    </citation>
    <scope>NUCLEOTIDE SEQUENCE</scope>
</reference>
<sequence length="185" mass="19528">MRDFIVLVSAPDGTTRWVTVTASSASEARTVASQLGWNPVGVFTSIEAAQSTHPNDARITGIDPTEQAGGVGLPPFGTIGSAPGGTTPPRDPGPEELQSDFERFFGGAAFQRGLETRTGRTGEATNILQRILQSESRPTQSAFRGDIIADMLGGLGRSDIATRSFEDFTAGTGRAARTRLAQDIF</sequence>
<dbReference type="EMBL" id="LAZR01045064">
    <property type="protein sequence ID" value="KKK99765.1"/>
    <property type="molecule type" value="Genomic_DNA"/>
</dbReference>
<protein>
    <submittedName>
        <fullName evidence="1">Uncharacterized protein</fullName>
    </submittedName>
</protein>
<name>A0A0F9ANB1_9ZZZZ</name>
<evidence type="ECO:0000313" key="1">
    <source>
        <dbReference type="EMBL" id="KKK99765.1"/>
    </source>
</evidence>
<organism evidence="1">
    <name type="scientific">marine sediment metagenome</name>
    <dbReference type="NCBI Taxonomy" id="412755"/>
    <lineage>
        <taxon>unclassified sequences</taxon>
        <taxon>metagenomes</taxon>
        <taxon>ecological metagenomes</taxon>
    </lineage>
</organism>
<gene>
    <name evidence="1" type="ORF">LCGC14_2629470</name>
</gene>
<proteinExistence type="predicted"/>
<accession>A0A0F9ANB1</accession>
<comment type="caution">
    <text evidence="1">The sequence shown here is derived from an EMBL/GenBank/DDBJ whole genome shotgun (WGS) entry which is preliminary data.</text>
</comment>
<feature type="non-terminal residue" evidence="1">
    <location>
        <position position="185"/>
    </location>
</feature>
<dbReference type="AlphaFoldDB" id="A0A0F9ANB1"/>